<feature type="region of interest" description="Disordered" evidence="17">
    <location>
        <begin position="546"/>
        <end position="585"/>
    </location>
</feature>
<accession>A0A6G1GDN5</accession>
<evidence type="ECO:0000256" key="9">
    <source>
        <dbReference type="ARBA" id="ARBA00022853"/>
    </source>
</evidence>
<dbReference type="PANTHER" id="PTHR45814">
    <property type="entry name" value="HISTONE-LYSINE N-METHYLTRANSFERASE SETD1"/>
    <property type="match status" value="1"/>
</dbReference>
<dbReference type="PIRSF" id="PIRSF037104">
    <property type="entry name" value="Histone_H3-K4_mtfrase_Set1_fun"/>
    <property type="match status" value="1"/>
</dbReference>
<evidence type="ECO:0000256" key="14">
    <source>
        <dbReference type="ARBA" id="ARBA00047583"/>
    </source>
</evidence>
<comment type="function">
    <text evidence="11">Catalytic component of the COMPASS (Set1C) complex that specifically mono-, di- and trimethylates histone H3 to form H3K4me1/2/3. Binds RNAs which might negatively affect its histone methyltransferase activity. COMPASS recognizes ubiquitinated H2B on one face of the nucleosome which stimulates the methylation of H3 on the opposing face.</text>
</comment>
<evidence type="ECO:0000256" key="8">
    <source>
        <dbReference type="ARBA" id="ARBA00022691"/>
    </source>
</evidence>
<proteinExistence type="predicted"/>
<dbReference type="GO" id="GO:0140999">
    <property type="term" value="F:histone H3K4 trimethyltransferase activity"/>
    <property type="evidence" value="ECO:0007669"/>
    <property type="project" value="UniProtKB-EC"/>
</dbReference>
<dbReference type="SMART" id="SM00317">
    <property type="entry name" value="SET"/>
    <property type="match status" value="1"/>
</dbReference>
<dbReference type="SMART" id="SM00508">
    <property type="entry name" value="PostSET"/>
    <property type="match status" value="1"/>
</dbReference>
<sequence length="1274" mass="142278">MSRASGGSFADFFPNAPSVVQSKRLKLAQQPLSADPPVARHASQSDHADIISTTSATQSAFDGSSNSTKDQSNSRHTVEDDSTQRPGSGDLLNGVGSESSLTSTASSIFSQPTGLSNMPSNHGITTASTILTPVTNTTDSSPPGKAPSPSHKGSIAAKNTFTDPKPMQNGTHAFTPAHTPPDGMLPGPGEERGSVIVWDPELDTKLSSKERRKHRPKYKVFGTESRQQYPPPDPRLAIAGYTAGAFHKKNSPNKQRLRLAPYVVKPYAFDARTSIGPGPPTQIVVNGFDPFTSASQIKAVFGSYGEIAELLNQTDPATGSFLGICLIRYRDTKPLRGTPIPASQAARKAEKEGTGQRIGLKTVKVSRDPEGRRCRRMVSDILRRIKDEQEKEREREQKLQDRRAVSVAPSPTVPAPPPGAPKGPSGTGFRAPPVAPPVAPQPPQPPRRPDHNLIETESLLQTIKRRPYIFLAHCYVPVMGTTVPHMYKRFRMYDVYEIRADQTGYYITFDDSKRGEDECTRLFRECHLKLLFNYIMNMDCQPYGNPNYQRSPSPERAAAQAKARKEDEFIRKHDDADFEEEKKERADRLDPVKGAIEVLVPQLREMLLKDIKKRIIAPHLNEYLDPDRHVAKRQKLGISDPPDKASTRPTFQIGVGDESPSTPLSRHGFAGRSKPPFRRDHVTPKDRLSVVASEGNAFLDDRRRRIAQSRRRTQPLHRRLHDFYDSEDSDDEQSGAIRPESEEQESRSVTHISRSPSRSVFDADEDAPKRKRRRLDLGWGAESDDELLDAVARKTLGHLIHKEPEDMARAELVQVVSTLPRSSHLWKRAHAEISLRDRAAEDDELFFGLQGTKPATAEVKMDVEPADNSSTAIVEVKKPKKTKRPPKSRTRKEEKGEIETLEVQTQLHVEEHVIDSELPTPQPSIEGTQKPKPRQRRKFNAKAFIKGSRTVDDGPNVFLDLDGWQSIVRDVEDMRYLSHILLEVAPTNLGDIELWAWREKMFKSLHNDGQFGVTSSPPTISGYYVPNPTGCARTEGVKKIAESEKSKYLPHRIRVAQQQAERAARAEKDPQYAADAARQAAAAKTASTATSRSNRVNNRRLVNEINTQKKALESGDTDSVALRFNQLKKRRKLVRFERSAIHGWGLYAEENISANDMIIEYVGEIIRPSVAELREVKYARAGIGSSYLFRIDEEQVVDATKKGSVARFINHSCSPNCTAKIIKVEGTRRIVIYAAKDIHKGQELTYDYKFEREFESDDRVPCLCGSIACKGFLN</sequence>
<dbReference type="InterPro" id="IPR024657">
    <property type="entry name" value="COMPASS_Set1_N-SET"/>
</dbReference>
<comment type="catalytic activity">
    <reaction evidence="13 16">
        <text>L-lysyl(4)-[histone H3] + 3 S-adenosyl-L-methionine = N(6),N(6),N(6)-trimethyl-L-lysyl(4)-[histone H3] + 3 S-adenosyl-L-homocysteine + 3 H(+)</text>
        <dbReference type="Rhea" id="RHEA:60260"/>
        <dbReference type="Rhea" id="RHEA-COMP:15537"/>
        <dbReference type="Rhea" id="RHEA-COMP:15547"/>
        <dbReference type="ChEBI" id="CHEBI:15378"/>
        <dbReference type="ChEBI" id="CHEBI:29969"/>
        <dbReference type="ChEBI" id="CHEBI:57856"/>
        <dbReference type="ChEBI" id="CHEBI:59789"/>
        <dbReference type="ChEBI" id="CHEBI:61961"/>
        <dbReference type="EC" id="2.1.1.354"/>
    </reaction>
</comment>
<feature type="region of interest" description="Disordered" evidence="17">
    <location>
        <begin position="27"/>
        <end position="191"/>
    </location>
</feature>
<evidence type="ECO:0000313" key="20">
    <source>
        <dbReference type="EMBL" id="KAF1816001.1"/>
    </source>
</evidence>
<feature type="region of interest" description="Disordered" evidence="17">
    <location>
        <begin position="705"/>
        <end position="767"/>
    </location>
</feature>
<feature type="compositionally biased region" description="Polar residues" evidence="17">
    <location>
        <begin position="51"/>
        <end position="71"/>
    </location>
</feature>
<dbReference type="RefSeq" id="XP_033537632.1">
    <property type="nucleotide sequence ID" value="XM_033678847.1"/>
</dbReference>
<dbReference type="PANTHER" id="PTHR45814:SF2">
    <property type="entry name" value="HISTONE-LYSINE N-METHYLTRANSFERASE SETD1"/>
    <property type="match status" value="1"/>
</dbReference>
<comment type="function">
    <text evidence="16">Catalytic component of the COMPASS (Set1C) complex that specifically mono-, di- and trimethylates histone H3 to form H3K4me1/2/3. COMPASS recognizes ubiquitinated H2B on one face of the nucleosome which stimulates the methylation of H3 on the opposing face.</text>
</comment>
<evidence type="ECO:0000256" key="1">
    <source>
        <dbReference type="ARBA" id="ARBA00004123"/>
    </source>
</evidence>
<evidence type="ECO:0000256" key="7">
    <source>
        <dbReference type="ARBA" id="ARBA00022679"/>
    </source>
</evidence>
<keyword evidence="5 16" id="KW-0158">Chromosome</keyword>
<feature type="compositionally biased region" description="Basic and acidic residues" evidence="17">
    <location>
        <begin position="739"/>
        <end position="748"/>
    </location>
</feature>
<feature type="domain" description="SET" evidence="18">
    <location>
        <begin position="1132"/>
        <end position="1249"/>
    </location>
</feature>
<feature type="compositionally biased region" description="Basic and acidic residues" evidence="17">
    <location>
        <begin position="677"/>
        <end position="687"/>
    </location>
</feature>
<dbReference type="PROSITE" id="PS50280">
    <property type="entry name" value="SET"/>
    <property type="match status" value="1"/>
</dbReference>
<dbReference type="InterPro" id="IPR012677">
    <property type="entry name" value="Nucleotide-bd_a/b_plait_sf"/>
</dbReference>
<evidence type="ECO:0000256" key="3">
    <source>
        <dbReference type="ARBA" id="ARBA00012182"/>
    </source>
</evidence>
<dbReference type="GeneID" id="54419417"/>
<feature type="compositionally biased region" description="Basic residues" evidence="17">
    <location>
        <begin position="705"/>
        <end position="720"/>
    </location>
</feature>
<evidence type="ECO:0000256" key="4">
    <source>
        <dbReference type="ARBA" id="ARBA00015839"/>
    </source>
</evidence>
<dbReference type="Gene3D" id="2.170.270.10">
    <property type="entry name" value="SET domain"/>
    <property type="match status" value="1"/>
</dbReference>
<keyword evidence="21" id="KW-1185">Reference proteome</keyword>
<dbReference type="InterPro" id="IPR035979">
    <property type="entry name" value="RBD_domain_sf"/>
</dbReference>
<dbReference type="InterPro" id="IPR024636">
    <property type="entry name" value="SET_assoc"/>
</dbReference>
<comment type="subunit">
    <text evidence="12">Component of the Set1C/COMPASS complex.</text>
</comment>
<feature type="compositionally biased region" description="Basic residues" evidence="17">
    <location>
        <begin position="878"/>
        <end position="890"/>
    </location>
</feature>
<dbReference type="InterPro" id="IPR044570">
    <property type="entry name" value="Set1-like"/>
</dbReference>
<dbReference type="GO" id="GO:0005694">
    <property type="term" value="C:chromosome"/>
    <property type="evidence" value="ECO:0007669"/>
    <property type="project" value="UniProtKB-SubCell"/>
</dbReference>
<feature type="compositionally biased region" description="Pro residues" evidence="17">
    <location>
        <begin position="433"/>
        <end position="446"/>
    </location>
</feature>
<keyword evidence="7 16" id="KW-0808">Transferase</keyword>
<feature type="compositionally biased region" description="Polar residues" evidence="17">
    <location>
        <begin position="111"/>
        <end position="141"/>
    </location>
</feature>
<keyword evidence="9 16" id="KW-0156">Chromatin regulator</keyword>
<evidence type="ECO:0000256" key="15">
    <source>
        <dbReference type="ARBA" id="ARBA00049129"/>
    </source>
</evidence>
<feature type="compositionally biased region" description="Pro residues" evidence="17">
    <location>
        <begin position="411"/>
        <end position="421"/>
    </location>
</feature>
<dbReference type="InterPro" id="IPR003616">
    <property type="entry name" value="Post-SET_dom"/>
</dbReference>
<dbReference type="AlphaFoldDB" id="A0A6G1GDN5"/>
<reference evidence="22" key="3">
    <citation type="submission" date="2025-04" db="UniProtKB">
        <authorList>
            <consortium name="RefSeq"/>
        </authorList>
    </citation>
    <scope>IDENTIFICATION</scope>
    <source>
        <strain evidence="22">CBS 781.70</strain>
    </source>
</reference>
<comment type="catalytic activity">
    <reaction evidence="14">
        <text>N(6)-methyl-L-lysyl(4)-[histone H3] + S-adenosyl-L-methionine = N(6),N(6)-dimethyl-L-lysyl(4)-[histone H3] + S-adenosyl-L-homocysteine + H(+)</text>
        <dbReference type="Rhea" id="RHEA:60268"/>
        <dbReference type="Rhea" id="RHEA-COMP:15540"/>
        <dbReference type="Rhea" id="RHEA-COMP:15543"/>
        <dbReference type="ChEBI" id="CHEBI:15378"/>
        <dbReference type="ChEBI" id="CHEBI:57856"/>
        <dbReference type="ChEBI" id="CHEBI:59789"/>
        <dbReference type="ChEBI" id="CHEBI:61929"/>
        <dbReference type="ChEBI" id="CHEBI:61976"/>
    </reaction>
</comment>
<feature type="domain" description="Post-SET" evidence="19">
    <location>
        <begin position="1258"/>
        <end position="1274"/>
    </location>
</feature>
<protein>
    <recommendedName>
        <fullName evidence="4 16">Histone-lysine N-methyltransferase, H3 lysine-4 specific</fullName>
        <ecNumber evidence="3 16">2.1.1.354</ecNumber>
    </recommendedName>
</protein>
<evidence type="ECO:0000256" key="2">
    <source>
        <dbReference type="ARBA" id="ARBA00004286"/>
    </source>
</evidence>
<feature type="compositionally biased region" description="Polar residues" evidence="17">
    <location>
        <begin position="749"/>
        <end position="758"/>
    </location>
</feature>
<evidence type="ECO:0000256" key="17">
    <source>
        <dbReference type="SAM" id="MobiDB-lite"/>
    </source>
</evidence>
<evidence type="ECO:0000256" key="11">
    <source>
        <dbReference type="ARBA" id="ARBA00044492"/>
    </source>
</evidence>
<dbReference type="GO" id="GO:0048188">
    <property type="term" value="C:Set1C/COMPASS complex"/>
    <property type="evidence" value="ECO:0007669"/>
    <property type="project" value="InterPro"/>
</dbReference>
<evidence type="ECO:0000259" key="19">
    <source>
        <dbReference type="PROSITE" id="PS50868"/>
    </source>
</evidence>
<feature type="region of interest" description="Disordered" evidence="17">
    <location>
        <begin position="637"/>
        <end position="687"/>
    </location>
</feature>
<evidence type="ECO:0000256" key="6">
    <source>
        <dbReference type="ARBA" id="ARBA00022603"/>
    </source>
</evidence>
<dbReference type="Pfam" id="PF11767">
    <property type="entry name" value="SET_assoc"/>
    <property type="match status" value="1"/>
</dbReference>
<dbReference type="PROSITE" id="PS51572">
    <property type="entry name" value="SAM_MT43_1"/>
    <property type="match status" value="1"/>
</dbReference>
<comment type="catalytic activity">
    <reaction evidence="15">
        <text>N(6),N(6)-dimethyl-L-lysyl(4)-[histone H3] + S-adenosyl-L-methionine = N(6),N(6),N(6)-trimethyl-L-lysyl(4)-[histone H3] + S-adenosyl-L-homocysteine + H(+)</text>
        <dbReference type="Rhea" id="RHEA:60272"/>
        <dbReference type="Rhea" id="RHEA-COMP:15537"/>
        <dbReference type="Rhea" id="RHEA-COMP:15540"/>
        <dbReference type="ChEBI" id="CHEBI:15378"/>
        <dbReference type="ChEBI" id="CHEBI:57856"/>
        <dbReference type="ChEBI" id="CHEBI:59789"/>
        <dbReference type="ChEBI" id="CHEBI:61961"/>
        <dbReference type="ChEBI" id="CHEBI:61976"/>
    </reaction>
</comment>
<feature type="region of interest" description="Disordered" evidence="17">
    <location>
        <begin position="912"/>
        <end position="937"/>
    </location>
</feature>
<evidence type="ECO:0000256" key="12">
    <source>
        <dbReference type="ARBA" id="ARBA00044515"/>
    </source>
</evidence>
<comment type="subunit">
    <text evidence="16">Component of the COMPASS (Set1C) complex.</text>
</comment>
<dbReference type="SMART" id="SM01291">
    <property type="entry name" value="N-SET"/>
    <property type="match status" value="1"/>
</dbReference>
<feature type="region of interest" description="Disordered" evidence="17">
    <location>
        <begin position="387"/>
        <end position="451"/>
    </location>
</feature>
<feature type="compositionally biased region" description="Basic and acidic residues" evidence="17">
    <location>
        <begin position="72"/>
        <end position="83"/>
    </location>
</feature>
<feature type="compositionally biased region" description="Low complexity" evidence="17">
    <location>
        <begin position="97"/>
        <end position="110"/>
    </location>
</feature>
<keyword evidence="10 16" id="KW-0539">Nucleus</keyword>
<dbReference type="InterPro" id="IPR017111">
    <property type="entry name" value="Set1_fungi"/>
</dbReference>
<evidence type="ECO:0000256" key="10">
    <source>
        <dbReference type="ARBA" id="ARBA00023242"/>
    </source>
</evidence>
<feature type="compositionally biased region" description="Low complexity" evidence="17">
    <location>
        <begin position="1073"/>
        <end position="1100"/>
    </location>
</feature>
<dbReference type="SUPFAM" id="SSF82199">
    <property type="entry name" value="SET domain"/>
    <property type="match status" value="1"/>
</dbReference>
<comment type="subcellular location">
    <subcellularLocation>
        <location evidence="2">Chromosome</location>
    </subcellularLocation>
    <subcellularLocation>
        <location evidence="1 16">Nucleus</location>
    </subcellularLocation>
</comment>
<evidence type="ECO:0000256" key="5">
    <source>
        <dbReference type="ARBA" id="ARBA00022454"/>
    </source>
</evidence>
<feature type="compositionally biased region" description="Polar residues" evidence="17">
    <location>
        <begin position="157"/>
        <end position="172"/>
    </location>
</feature>
<dbReference type="PROSITE" id="PS50868">
    <property type="entry name" value="POST_SET"/>
    <property type="match status" value="1"/>
</dbReference>
<dbReference type="InterPro" id="IPR046341">
    <property type="entry name" value="SET_dom_sf"/>
</dbReference>
<dbReference type="InterPro" id="IPR001214">
    <property type="entry name" value="SET_dom"/>
</dbReference>
<gene>
    <name evidence="20 22" type="ORF">P152DRAFT_455721</name>
</gene>
<reference evidence="22" key="2">
    <citation type="submission" date="2020-04" db="EMBL/GenBank/DDBJ databases">
        <authorList>
            <consortium name="NCBI Genome Project"/>
        </authorList>
    </citation>
    <scope>NUCLEOTIDE SEQUENCE</scope>
    <source>
        <strain evidence="22">CBS 781.70</strain>
    </source>
</reference>
<feature type="compositionally biased region" description="Low complexity" evidence="17">
    <location>
        <begin position="422"/>
        <end position="432"/>
    </location>
</feature>
<keyword evidence="6 16" id="KW-0489">Methyltransferase</keyword>
<reference evidence="20 22" key="1">
    <citation type="submission" date="2020-01" db="EMBL/GenBank/DDBJ databases">
        <authorList>
            <consortium name="DOE Joint Genome Institute"/>
            <person name="Haridas S."/>
            <person name="Albert R."/>
            <person name="Binder M."/>
            <person name="Bloem J."/>
            <person name="Labutti K."/>
            <person name="Salamov A."/>
            <person name="Andreopoulos B."/>
            <person name="Baker S.E."/>
            <person name="Barry K."/>
            <person name="Bills G."/>
            <person name="Bluhm B.H."/>
            <person name="Cannon C."/>
            <person name="Castanera R."/>
            <person name="Culley D.E."/>
            <person name="Daum C."/>
            <person name="Ezra D."/>
            <person name="Gonzalez J.B."/>
            <person name="Henrissat B."/>
            <person name="Kuo A."/>
            <person name="Liang C."/>
            <person name="Lipzen A."/>
            <person name="Lutzoni F."/>
            <person name="Magnuson J."/>
            <person name="Mondo S."/>
            <person name="Nolan M."/>
            <person name="Ohm R."/>
            <person name="Pangilinan J."/>
            <person name="Park H.-J."/>
            <person name="Ramirez L."/>
            <person name="Alfaro M."/>
            <person name="Sun H."/>
            <person name="Tritt A."/>
            <person name="Yoshinaga Y."/>
            <person name="Zwiers L.-H."/>
            <person name="Turgeon B.G."/>
            <person name="Goodwin S.B."/>
            <person name="Spatafora J.W."/>
            <person name="Crous P.W."/>
            <person name="Grigoriev I.V."/>
        </authorList>
    </citation>
    <scope>NUCLEOTIDE SEQUENCE</scope>
    <source>
        <strain evidence="20 22">CBS 781.70</strain>
    </source>
</reference>
<dbReference type="EC" id="2.1.1.354" evidence="3 16"/>
<dbReference type="Gene3D" id="3.30.70.330">
    <property type="match status" value="1"/>
</dbReference>
<dbReference type="SUPFAM" id="SSF54928">
    <property type="entry name" value="RNA-binding domain, RBD"/>
    <property type="match status" value="1"/>
</dbReference>
<feature type="region of interest" description="Disordered" evidence="17">
    <location>
        <begin position="338"/>
        <end position="359"/>
    </location>
</feature>
<evidence type="ECO:0000259" key="18">
    <source>
        <dbReference type="PROSITE" id="PS50280"/>
    </source>
</evidence>
<evidence type="ECO:0000313" key="22">
    <source>
        <dbReference type="RefSeq" id="XP_033537632.1"/>
    </source>
</evidence>
<keyword evidence="8 16" id="KW-0949">S-adenosyl-L-methionine</keyword>
<feature type="compositionally biased region" description="Basic and acidic residues" evidence="17">
    <location>
        <begin position="563"/>
        <end position="585"/>
    </location>
</feature>
<dbReference type="GO" id="GO:0032259">
    <property type="term" value="P:methylation"/>
    <property type="evidence" value="ECO:0007669"/>
    <property type="project" value="UniProtKB-KW"/>
</dbReference>
<evidence type="ECO:0000256" key="13">
    <source>
        <dbReference type="ARBA" id="ARBA00047571"/>
    </source>
</evidence>
<dbReference type="GO" id="GO:0003676">
    <property type="term" value="F:nucleic acid binding"/>
    <property type="evidence" value="ECO:0007669"/>
    <property type="project" value="InterPro"/>
</dbReference>
<feature type="region of interest" description="Disordered" evidence="17">
    <location>
        <begin position="877"/>
        <end position="897"/>
    </location>
</feature>
<dbReference type="Pfam" id="PF11764">
    <property type="entry name" value="N-SET"/>
    <property type="match status" value="1"/>
</dbReference>
<evidence type="ECO:0000313" key="21">
    <source>
        <dbReference type="Proteomes" id="UP000504638"/>
    </source>
</evidence>
<name>A0A6G1GDN5_9PEZI</name>
<dbReference type="OrthoDB" id="308383at2759"/>
<feature type="region of interest" description="Disordered" evidence="17">
    <location>
        <begin position="1061"/>
        <end position="1100"/>
    </location>
</feature>
<dbReference type="Pfam" id="PF00856">
    <property type="entry name" value="SET"/>
    <property type="match status" value="1"/>
</dbReference>
<dbReference type="Proteomes" id="UP000504638">
    <property type="component" value="Unplaced"/>
</dbReference>
<evidence type="ECO:0000256" key="16">
    <source>
        <dbReference type="PIRNR" id="PIRNR037104"/>
    </source>
</evidence>
<feature type="compositionally biased region" description="Basic and acidic residues" evidence="17">
    <location>
        <begin position="387"/>
        <end position="404"/>
    </location>
</feature>
<dbReference type="EMBL" id="ML975151">
    <property type="protein sequence ID" value="KAF1816001.1"/>
    <property type="molecule type" value="Genomic_DNA"/>
</dbReference>
<organism evidence="20">
    <name type="scientific">Eremomyces bilateralis CBS 781.70</name>
    <dbReference type="NCBI Taxonomy" id="1392243"/>
    <lineage>
        <taxon>Eukaryota</taxon>
        <taxon>Fungi</taxon>
        <taxon>Dikarya</taxon>
        <taxon>Ascomycota</taxon>
        <taxon>Pezizomycotina</taxon>
        <taxon>Dothideomycetes</taxon>
        <taxon>Dothideomycetes incertae sedis</taxon>
        <taxon>Eremomycetales</taxon>
        <taxon>Eremomycetaceae</taxon>
        <taxon>Eremomyces</taxon>
    </lineage>
</organism>